<gene>
    <name evidence="2" type="ORF">O181_111868</name>
</gene>
<organism evidence="2 3">
    <name type="scientific">Austropuccinia psidii MF-1</name>
    <dbReference type="NCBI Taxonomy" id="1389203"/>
    <lineage>
        <taxon>Eukaryota</taxon>
        <taxon>Fungi</taxon>
        <taxon>Dikarya</taxon>
        <taxon>Basidiomycota</taxon>
        <taxon>Pucciniomycotina</taxon>
        <taxon>Pucciniomycetes</taxon>
        <taxon>Pucciniales</taxon>
        <taxon>Sphaerophragmiaceae</taxon>
        <taxon>Austropuccinia</taxon>
    </lineage>
</organism>
<accession>A0A9Q3JZD3</accession>
<dbReference type="AlphaFoldDB" id="A0A9Q3JZD3"/>
<protein>
    <submittedName>
        <fullName evidence="2">Uncharacterized protein</fullName>
    </submittedName>
</protein>
<dbReference type="Proteomes" id="UP000765509">
    <property type="component" value="Unassembled WGS sequence"/>
</dbReference>
<proteinExistence type="predicted"/>
<keyword evidence="3" id="KW-1185">Reference proteome</keyword>
<reference evidence="2" key="1">
    <citation type="submission" date="2021-03" db="EMBL/GenBank/DDBJ databases">
        <title>Draft genome sequence of rust myrtle Austropuccinia psidii MF-1, a brazilian biotype.</title>
        <authorList>
            <person name="Quecine M.C."/>
            <person name="Pachon D.M.R."/>
            <person name="Bonatelli M.L."/>
            <person name="Correr F.H."/>
            <person name="Franceschini L.M."/>
            <person name="Leite T.F."/>
            <person name="Margarido G.R.A."/>
            <person name="Almeida C.A."/>
            <person name="Ferrarezi J.A."/>
            <person name="Labate C.A."/>
        </authorList>
    </citation>
    <scope>NUCLEOTIDE SEQUENCE</scope>
    <source>
        <strain evidence="2">MF-1</strain>
    </source>
</reference>
<evidence type="ECO:0000313" key="3">
    <source>
        <dbReference type="Proteomes" id="UP000765509"/>
    </source>
</evidence>
<name>A0A9Q3JZD3_9BASI</name>
<evidence type="ECO:0000313" key="2">
    <source>
        <dbReference type="EMBL" id="MBW0572153.1"/>
    </source>
</evidence>
<comment type="caution">
    <text evidence="2">The sequence shown here is derived from an EMBL/GenBank/DDBJ whole genome shotgun (WGS) entry which is preliminary data.</text>
</comment>
<evidence type="ECO:0000256" key="1">
    <source>
        <dbReference type="SAM" id="MobiDB-lite"/>
    </source>
</evidence>
<feature type="compositionally biased region" description="Pro residues" evidence="1">
    <location>
        <begin position="52"/>
        <end position="61"/>
    </location>
</feature>
<feature type="region of interest" description="Disordered" evidence="1">
    <location>
        <begin position="52"/>
        <end position="95"/>
    </location>
</feature>
<sequence>MPKEVMSWMVNQSIGHLQSSYPPQPPVKEFHSKVIISTPTNFQPVLSTIPYSIPPPSPNPPTSRTSLAFPNRSPIPYSRPSPMPSSKQLKPVESTSRRREDIVTLAFLATQVFQRRESWPVRVTREDPNISNEAQYSVFTIFHRVEENSREVMVYATDRMDPCNASEDMTAKFVWY</sequence>
<dbReference type="EMBL" id="AVOT02089576">
    <property type="protein sequence ID" value="MBW0572153.1"/>
    <property type="molecule type" value="Genomic_DNA"/>
</dbReference>